<dbReference type="SUPFAM" id="SSF55120">
    <property type="entry name" value="Pseudouridine synthase"/>
    <property type="match status" value="1"/>
</dbReference>
<feature type="binding site" evidence="4">
    <location>
        <position position="111"/>
    </location>
    <ligand>
        <name>substrate</name>
    </ligand>
</feature>
<comment type="similarity">
    <text evidence="1 4 5">Belongs to the tRNA pseudouridine synthase TruA family.</text>
</comment>
<dbReference type="PANTHER" id="PTHR11142">
    <property type="entry name" value="PSEUDOURIDYLATE SYNTHASE"/>
    <property type="match status" value="1"/>
</dbReference>
<evidence type="ECO:0000256" key="3">
    <source>
        <dbReference type="ARBA" id="ARBA00023235"/>
    </source>
</evidence>
<dbReference type="HAMAP" id="MF_00171">
    <property type="entry name" value="TruA"/>
    <property type="match status" value="1"/>
</dbReference>
<evidence type="ECO:0000256" key="5">
    <source>
        <dbReference type="RuleBase" id="RU003792"/>
    </source>
</evidence>
<name>A0ABS6JNQ1_9BACI</name>
<accession>A0ABS6JNQ1</accession>
<dbReference type="Gene3D" id="3.30.70.660">
    <property type="entry name" value="Pseudouridine synthase I, catalytic domain, C-terminal subdomain"/>
    <property type="match status" value="1"/>
</dbReference>
<dbReference type="InterPro" id="IPR020097">
    <property type="entry name" value="PsdUridine_synth_TruA_a/b_dom"/>
</dbReference>
<evidence type="ECO:0000313" key="8">
    <source>
        <dbReference type="Proteomes" id="UP000790580"/>
    </source>
</evidence>
<keyword evidence="2 4" id="KW-0819">tRNA processing</keyword>
<dbReference type="Pfam" id="PF01416">
    <property type="entry name" value="PseudoU_synth_1"/>
    <property type="match status" value="2"/>
</dbReference>
<comment type="catalytic activity">
    <reaction evidence="4 5">
        <text>uridine(38/39/40) in tRNA = pseudouridine(38/39/40) in tRNA</text>
        <dbReference type="Rhea" id="RHEA:22376"/>
        <dbReference type="Rhea" id="RHEA-COMP:10085"/>
        <dbReference type="Rhea" id="RHEA-COMP:10087"/>
        <dbReference type="ChEBI" id="CHEBI:65314"/>
        <dbReference type="ChEBI" id="CHEBI:65315"/>
        <dbReference type="EC" id="5.4.99.12"/>
    </reaction>
</comment>
<comment type="caution">
    <text evidence="7">The sequence shown here is derived from an EMBL/GenBank/DDBJ whole genome shotgun (WGS) entry which is preliminary data.</text>
</comment>
<proteinExistence type="inferred from homology"/>
<dbReference type="RefSeq" id="WP_176371236.1">
    <property type="nucleotide sequence ID" value="NZ_JAHQCR010000014.1"/>
</dbReference>
<protein>
    <recommendedName>
        <fullName evidence="4">tRNA pseudouridine synthase A</fullName>
        <ecNumber evidence="4">5.4.99.12</ecNumber>
    </recommendedName>
    <alternativeName>
        <fullName evidence="4">tRNA pseudouridine(38-40) synthase</fullName>
    </alternativeName>
    <alternativeName>
        <fullName evidence="4">tRNA pseudouridylate synthase I</fullName>
    </alternativeName>
    <alternativeName>
        <fullName evidence="4">tRNA-uridine isomerase I</fullName>
    </alternativeName>
</protein>
<feature type="domain" description="Pseudouridine synthase I TruA alpha/beta" evidence="6">
    <location>
        <begin position="7"/>
        <end position="105"/>
    </location>
</feature>
<dbReference type="GO" id="GO:0160147">
    <property type="term" value="F:tRNA pseudouridine(38-40) synthase activity"/>
    <property type="evidence" value="ECO:0007669"/>
    <property type="project" value="UniProtKB-EC"/>
</dbReference>
<dbReference type="InterPro" id="IPR020103">
    <property type="entry name" value="PsdUridine_synth_cat_dom_sf"/>
</dbReference>
<dbReference type="PANTHER" id="PTHR11142:SF0">
    <property type="entry name" value="TRNA PSEUDOURIDINE SYNTHASE-LIKE 1"/>
    <property type="match status" value="1"/>
</dbReference>
<keyword evidence="3 4" id="KW-0413">Isomerase</keyword>
<evidence type="ECO:0000259" key="6">
    <source>
        <dbReference type="Pfam" id="PF01416"/>
    </source>
</evidence>
<evidence type="ECO:0000256" key="4">
    <source>
        <dbReference type="HAMAP-Rule" id="MF_00171"/>
    </source>
</evidence>
<dbReference type="EMBL" id="JAHQCR010000014">
    <property type="protein sequence ID" value="MBU9720191.1"/>
    <property type="molecule type" value="Genomic_DNA"/>
</dbReference>
<comment type="caution">
    <text evidence="4">Lacks conserved residue(s) required for the propagation of feature annotation.</text>
</comment>
<gene>
    <name evidence="4 7" type="primary">truA</name>
    <name evidence="7" type="ORF">KS407_01910</name>
</gene>
<sequence length="256" mass="29003">MKRVKIIASYDGSHFSGYQVQPDARTVQGELQKALARMHKADSWNATGSGRTDTGVHSLGQTIHFDTSLNLPENRWPMALNALLPDDIIILEASYVGDDFHARYDTVGKEYIYRVETSKVKNVFKRNYCFHVREELDLEKMQKAASHYLGTHDFTSFSSPRTAVVDKVRTIYDVSIDRSGEELTFRYVGSGFLYQMVRVLTGTLIEIGKDRMNAEEIPEILEAKDRALAGPTIPGNGLYLSKVVYSEEELSKLLRR</sequence>
<evidence type="ECO:0000256" key="1">
    <source>
        <dbReference type="ARBA" id="ARBA00009375"/>
    </source>
</evidence>
<dbReference type="PIRSF" id="PIRSF001430">
    <property type="entry name" value="tRNA_psdUrid_synth"/>
    <property type="match status" value="1"/>
</dbReference>
<dbReference type="InterPro" id="IPR020095">
    <property type="entry name" value="PsdUridine_synth_TruA_C"/>
</dbReference>
<evidence type="ECO:0000256" key="2">
    <source>
        <dbReference type="ARBA" id="ARBA00022694"/>
    </source>
</evidence>
<organism evidence="7 8">
    <name type="scientific">Evansella alkalicola</name>
    <dbReference type="NCBI Taxonomy" id="745819"/>
    <lineage>
        <taxon>Bacteria</taxon>
        <taxon>Bacillati</taxon>
        <taxon>Bacillota</taxon>
        <taxon>Bacilli</taxon>
        <taxon>Bacillales</taxon>
        <taxon>Bacillaceae</taxon>
        <taxon>Evansella</taxon>
    </lineage>
</organism>
<dbReference type="InterPro" id="IPR020094">
    <property type="entry name" value="TruA/RsuA/RluB/E/F_N"/>
</dbReference>
<dbReference type="NCBIfam" id="TIGR00071">
    <property type="entry name" value="hisT_truA"/>
    <property type="match status" value="1"/>
</dbReference>
<dbReference type="Proteomes" id="UP000790580">
    <property type="component" value="Unassembled WGS sequence"/>
</dbReference>
<dbReference type="InterPro" id="IPR001406">
    <property type="entry name" value="PsdUridine_synth_TruA"/>
</dbReference>
<keyword evidence="8" id="KW-1185">Reference proteome</keyword>
<reference evidence="7 8" key="1">
    <citation type="submission" date="2021-06" db="EMBL/GenBank/DDBJ databases">
        <title>Bacillus sp. RD4P76, an endophyte from a halophyte.</title>
        <authorList>
            <person name="Sun J.-Q."/>
        </authorList>
    </citation>
    <scope>NUCLEOTIDE SEQUENCE [LARGE SCALE GENOMIC DNA]</scope>
    <source>
        <strain evidence="7 8">JCM 17098</strain>
    </source>
</reference>
<dbReference type="EC" id="5.4.99.12" evidence="4"/>
<comment type="subunit">
    <text evidence="4">Homodimer.</text>
</comment>
<feature type="active site" description="Nucleophile" evidence="4">
    <location>
        <position position="53"/>
    </location>
</feature>
<comment type="function">
    <text evidence="4">Formation of pseudouridine at positions 38, 39 and 40 in the anticodon stem and loop of transfer RNAs.</text>
</comment>
<evidence type="ECO:0000313" key="7">
    <source>
        <dbReference type="EMBL" id="MBU9720191.1"/>
    </source>
</evidence>
<feature type="domain" description="Pseudouridine synthase I TruA alpha/beta" evidence="6">
    <location>
        <begin position="144"/>
        <end position="245"/>
    </location>
</feature>
<dbReference type="Gene3D" id="3.30.70.580">
    <property type="entry name" value="Pseudouridine synthase I, catalytic domain, N-terminal subdomain"/>
    <property type="match status" value="1"/>
</dbReference>
<dbReference type="CDD" id="cd02570">
    <property type="entry name" value="PseudoU_synth_EcTruA"/>
    <property type="match status" value="1"/>
</dbReference>